<accession>A0A7Z2JH00</accession>
<dbReference type="SUPFAM" id="SSF54427">
    <property type="entry name" value="NTF2-like"/>
    <property type="match status" value="1"/>
</dbReference>
<name>A0A7Z2JH00_9BURK</name>
<evidence type="ECO:0008006" key="3">
    <source>
        <dbReference type="Google" id="ProtNLM"/>
    </source>
</evidence>
<dbReference type="AlphaFoldDB" id="A0A7Z2JH00"/>
<dbReference type="KEGG" id="pacs:FAZ98_13845"/>
<dbReference type="Proteomes" id="UP000433577">
    <property type="component" value="Chromosome 1"/>
</dbReference>
<dbReference type="EMBL" id="CP046913">
    <property type="protein sequence ID" value="QGZ62720.1"/>
    <property type="molecule type" value="Genomic_DNA"/>
</dbReference>
<evidence type="ECO:0000313" key="1">
    <source>
        <dbReference type="EMBL" id="QGZ62720.1"/>
    </source>
</evidence>
<keyword evidence="2" id="KW-1185">Reference proteome</keyword>
<dbReference type="InterPro" id="IPR032710">
    <property type="entry name" value="NTF2-like_dom_sf"/>
</dbReference>
<organism evidence="1 2">
    <name type="scientific">Paraburkholderia acidisoli</name>
    <dbReference type="NCBI Taxonomy" id="2571748"/>
    <lineage>
        <taxon>Bacteria</taxon>
        <taxon>Pseudomonadati</taxon>
        <taxon>Pseudomonadota</taxon>
        <taxon>Betaproteobacteria</taxon>
        <taxon>Burkholderiales</taxon>
        <taxon>Burkholderiaceae</taxon>
        <taxon>Paraburkholderia</taxon>
    </lineage>
</organism>
<reference evidence="1 2" key="1">
    <citation type="submission" date="2019-12" db="EMBL/GenBank/DDBJ databases">
        <title>Paraburkholderia acidiphila 7Q-K02 sp. nov and Paraburkholderia acidisoli DHF22 sp. nov., two strains isolated from forest soil.</title>
        <authorList>
            <person name="Gao Z."/>
            <person name="Qiu L."/>
        </authorList>
    </citation>
    <scope>NUCLEOTIDE SEQUENCE [LARGE SCALE GENOMIC DNA]</scope>
    <source>
        <strain evidence="1 2">DHF22</strain>
    </source>
</reference>
<sequence length="197" mass="21591">MTDSLLAQYRHALDTYIDAKDNTKPQRIHEAFAPDAVLTFSLATQNIAFPARSVGAAAIAQTLVSDFGARYSRCRTYYLCEAATLVAHDGVIDALPWLVVMREPAAGALRIGHGTYRWVFDEARADADHATRVAQFHIHIARMDVIDDPDGAKLERLQSGLSYPWLAPADLAARYDALAGEAAGEFAFAREFARPAL</sequence>
<dbReference type="OrthoDB" id="8388066at2"/>
<dbReference type="RefSeq" id="WP_158951723.1">
    <property type="nucleotide sequence ID" value="NZ_CP046913.1"/>
</dbReference>
<protein>
    <recommendedName>
        <fullName evidence="3">SnoaL-like domain-containing protein</fullName>
    </recommendedName>
</protein>
<proteinExistence type="predicted"/>
<gene>
    <name evidence="1" type="ORF">FAZ98_13845</name>
</gene>
<evidence type="ECO:0000313" key="2">
    <source>
        <dbReference type="Proteomes" id="UP000433577"/>
    </source>
</evidence>